<reference evidence="2 3" key="1">
    <citation type="journal article" date="2017" name="Genome Biol. Evol.">
        <title>Comparative Genomic Analysis Identifies a Campylobacter Clade Deficient in Selenium Metabolism.</title>
        <authorList>
            <person name="Miller W.G."/>
            <person name="Yee E."/>
            <person name="Lopes B.S."/>
            <person name="Chapman M.H."/>
            <person name="Huynh S."/>
            <person name="Bono J.L."/>
            <person name="Parker C.T."/>
            <person name="Strachan N.J.C."/>
            <person name="Forbes K.J."/>
        </authorList>
    </citation>
    <scope>NUCLEOTIDE SEQUENCE [LARGE SCALE GENOMIC DNA]</scope>
    <source>
        <strain evidence="2 3">RM8964</strain>
    </source>
</reference>
<dbReference type="EMBL" id="CP018791">
    <property type="protein sequence ID" value="ARR02718.1"/>
    <property type="molecule type" value="Genomic_DNA"/>
</dbReference>
<protein>
    <recommendedName>
        <fullName evidence="4">DUF3987 domain-containing protein</fullName>
    </recommendedName>
</protein>
<evidence type="ECO:0000256" key="1">
    <source>
        <dbReference type="SAM" id="Coils"/>
    </source>
</evidence>
<dbReference type="OrthoDB" id="5492442at2"/>
<evidence type="ECO:0000313" key="2">
    <source>
        <dbReference type="EMBL" id="ARR02718.1"/>
    </source>
</evidence>
<evidence type="ECO:0008006" key="4">
    <source>
        <dbReference type="Google" id="ProtNLM"/>
    </source>
</evidence>
<gene>
    <name evidence="2" type="ORF">CVIC8964_1331</name>
</gene>
<sequence length="739" mass="83925">MSSTLELLETELKSRGVFSTPLPRFITELADSIPNSKLDPKMKLTIAVSELILFASEFRRNIKHWNNSLIPINAITFCISASGTGKDSSINAMRKNFLDGYEVINALRVDKAKSLAKSIAKSKGLAMSDSPDVYEKFYEKPMPLFVAPSTNEGFIQYLNELDRSGIGSGFILSGEFGAELLTSPTIIANLQLLAELYDEGKKEVKVLKDKEKQSDEIKNLPVSALFMGSPENILFDEAVKKKFKTEFTTKLARRSFFNFNYFEIEEPSYQNISELLKAEIAMEDKARDLNEKYKKEFENLALEQIKKVGVPLEVDKETRELVILYKKYNAEKAALVNRQYPITQLVIMHLYWKALKLAGALALIKNKDSIGVTEYKEAIAFTELLNEDMKNFEMELVKDPYELFVGFCQTILQDNRCFIDTHTLKKMGYITSTSNTSSKLKDLASLASSYDPTGVYKVTDTGIEYTKLVKTSDSGVSYVEVSGSKDDRKIACSKNFNYAVVEFKTLARMLSKDFAYSPFKFKNGARNKANIEGGVKWIALDIDDSLYTDHQMHEILQDYNHHIARTSDPNNPYKFRILLELDSMVDLGDKEYKAFIKSIADYLGLKVDLLPKSQIYFSYSGREVLSVIDKYPLDTKDHIMIAYDKSYNSSSTEVIDKYTSKQKKALIDDPLNTFSYAFEAPEGKGSVSLYRAAKHAKDLGMSKEEVINLVRDINSYWVRPMDITRLENTLINQIEGWSF</sequence>
<dbReference type="Proteomes" id="UP000194265">
    <property type="component" value="Chromosome"/>
</dbReference>
<dbReference type="STRING" id="1660074.CVIC8964_1331"/>
<accession>A0A1X9T2J5</accession>
<feature type="coiled-coil region" evidence="1">
    <location>
        <begin position="272"/>
        <end position="303"/>
    </location>
</feature>
<dbReference type="RefSeq" id="WP_086333964.1">
    <property type="nucleotide sequence ID" value="NZ_CP018791.1"/>
</dbReference>
<name>A0A1X9T2J5_9BACT</name>
<dbReference type="AlphaFoldDB" id="A0A1X9T2J5"/>
<keyword evidence="1" id="KW-0175">Coiled coil</keyword>
<organism evidence="2 3">
    <name type="scientific">Campylobacter vicugnae</name>
    <dbReference type="NCBI Taxonomy" id="1660076"/>
    <lineage>
        <taxon>Bacteria</taxon>
        <taxon>Pseudomonadati</taxon>
        <taxon>Campylobacterota</taxon>
        <taxon>Epsilonproteobacteria</taxon>
        <taxon>Campylobacterales</taxon>
        <taxon>Campylobacteraceae</taxon>
        <taxon>Campylobacter</taxon>
    </lineage>
</organism>
<proteinExistence type="predicted"/>
<evidence type="ECO:0000313" key="3">
    <source>
        <dbReference type="Proteomes" id="UP000194265"/>
    </source>
</evidence>